<dbReference type="AlphaFoldDB" id="A0A9P8LB12"/>
<feature type="compositionally biased region" description="Basic and acidic residues" evidence="1">
    <location>
        <begin position="1"/>
        <end position="44"/>
    </location>
</feature>
<gene>
    <name evidence="4" type="ORF">GP486_004629</name>
</gene>
<feature type="domain" description="Partial AB-hydrolase lipase" evidence="3">
    <location>
        <begin position="180"/>
        <end position="273"/>
    </location>
</feature>
<sequence>MPLSEAERLNRPRDQNDRIDRADNPTVTGDEKLEHEPEPLRRADTAPQSSPLFPPLPLYNPPTLPRNIQYMAFRVSSFFLSLLFLAVITLGAIFKTVPLMFIHIGTRLRGNDPNACRPLHEEEQRRSKARKAEVEHWKRKEQQRRTGDGDDFGVDIEAPSIDGFEPKEGGKDKLICDAGYYARRVGLDVEEFKVETEDGFLIALWHVYDPKEHSPASSEAGRSQASGDFQQAQTNKEALFTAGESPWDKRNKNKYPVLLMHGLLQSAGAYCTNDDDSLAFFLCKSGYDVWLGNNRCGFKPEHTLFSCSDPRMWAWNILQLGVLDLPAFVSRVLSETGFEKLGLVCHSQGTAETFVALAKEQLPDLGEKISVFCALAPAVYAGPLVGRTYLKFMRIIPPGLFRIVFGIHAFIPLMMVMHAHLPRRLYGALGYRVFSFLFGWTDERWDLELRDRQFLFAPIYVSAECMQWWLGRECFAKQKCILATKEEWKLEEAEDKDSNSGGETSHQSNNEPKQEGIERRLPAAWYNEQFPPLALWIAGSDGLVDGRRLLRRLEQGREPHVRLVHANVIEEYEHLDVLWAIDSVEKVATEVREVIWKTLPEDIRNKCRVPKGLSESGRPPPSGQKKPTHHRAS</sequence>
<feature type="region of interest" description="Disordered" evidence="1">
    <location>
        <begin position="119"/>
        <end position="152"/>
    </location>
</feature>
<reference evidence="4" key="1">
    <citation type="submission" date="2021-03" db="EMBL/GenBank/DDBJ databases">
        <title>Comparative genomics and phylogenomic investigation of the class Geoglossomycetes provide insights into ecological specialization and systematics.</title>
        <authorList>
            <person name="Melie T."/>
            <person name="Pirro S."/>
            <person name="Miller A.N."/>
            <person name="Quandt A."/>
        </authorList>
    </citation>
    <scope>NUCLEOTIDE SEQUENCE</scope>
    <source>
        <strain evidence="4">CAQ_001_2017</strain>
    </source>
</reference>
<feature type="region of interest" description="Disordered" evidence="1">
    <location>
        <begin position="1"/>
        <end position="57"/>
    </location>
</feature>
<dbReference type="Proteomes" id="UP000750711">
    <property type="component" value="Unassembled WGS sequence"/>
</dbReference>
<keyword evidence="2" id="KW-0812">Transmembrane</keyword>
<dbReference type="GO" id="GO:0006629">
    <property type="term" value="P:lipid metabolic process"/>
    <property type="evidence" value="ECO:0007669"/>
    <property type="project" value="InterPro"/>
</dbReference>
<dbReference type="InterPro" id="IPR006693">
    <property type="entry name" value="AB_hydrolase_lipase"/>
</dbReference>
<protein>
    <recommendedName>
        <fullName evidence="3">Partial AB-hydrolase lipase domain-containing protein</fullName>
    </recommendedName>
</protein>
<dbReference type="Gene3D" id="3.40.50.1820">
    <property type="entry name" value="alpha/beta hydrolase"/>
    <property type="match status" value="1"/>
</dbReference>
<dbReference type="SUPFAM" id="SSF53474">
    <property type="entry name" value="alpha/beta-Hydrolases"/>
    <property type="match status" value="1"/>
</dbReference>
<keyword evidence="2" id="KW-1133">Transmembrane helix</keyword>
<accession>A0A9P8LB12</accession>
<evidence type="ECO:0000259" key="3">
    <source>
        <dbReference type="Pfam" id="PF04083"/>
    </source>
</evidence>
<evidence type="ECO:0000313" key="4">
    <source>
        <dbReference type="EMBL" id="KAH0558725.1"/>
    </source>
</evidence>
<evidence type="ECO:0000256" key="1">
    <source>
        <dbReference type="SAM" id="MobiDB-lite"/>
    </source>
</evidence>
<evidence type="ECO:0000256" key="2">
    <source>
        <dbReference type="SAM" id="Phobius"/>
    </source>
</evidence>
<feature type="compositionally biased region" description="Basic and acidic residues" evidence="1">
    <location>
        <begin position="119"/>
        <end position="148"/>
    </location>
</feature>
<keyword evidence="5" id="KW-1185">Reference proteome</keyword>
<comment type="caution">
    <text evidence="4">The sequence shown here is derived from an EMBL/GenBank/DDBJ whole genome shotgun (WGS) entry which is preliminary data.</text>
</comment>
<dbReference type="PANTHER" id="PTHR11005">
    <property type="entry name" value="LYSOSOMAL ACID LIPASE-RELATED"/>
    <property type="match status" value="1"/>
</dbReference>
<keyword evidence="2" id="KW-0472">Membrane</keyword>
<name>A0A9P8LB12_9PEZI</name>
<feature type="region of interest" description="Disordered" evidence="1">
    <location>
        <begin position="492"/>
        <end position="515"/>
    </location>
</feature>
<evidence type="ECO:0000313" key="5">
    <source>
        <dbReference type="Proteomes" id="UP000750711"/>
    </source>
</evidence>
<feature type="transmembrane region" description="Helical" evidence="2">
    <location>
        <begin position="71"/>
        <end position="94"/>
    </location>
</feature>
<dbReference type="FunFam" id="3.40.50.1820:FF:000193">
    <property type="entry name" value="Ab-hydrolase associated lipase"/>
    <property type="match status" value="1"/>
</dbReference>
<feature type="compositionally biased region" description="Polar residues" evidence="1">
    <location>
        <begin position="499"/>
        <end position="511"/>
    </location>
</feature>
<proteinExistence type="predicted"/>
<dbReference type="EMBL" id="JAGHQM010000759">
    <property type="protein sequence ID" value="KAH0558725.1"/>
    <property type="molecule type" value="Genomic_DNA"/>
</dbReference>
<dbReference type="Pfam" id="PF04083">
    <property type="entry name" value="Abhydro_lipase"/>
    <property type="match status" value="1"/>
</dbReference>
<feature type="transmembrane region" description="Helical" evidence="2">
    <location>
        <begin position="399"/>
        <end position="419"/>
    </location>
</feature>
<organism evidence="4 5">
    <name type="scientific">Trichoglossum hirsutum</name>
    <dbReference type="NCBI Taxonomy" id="265104"/>
    <lineage>
        <taxon>Eukaryota</taxon>
        <taxon>Fungi</taxon>
        <taxon>Dikarya</taxon>
        <taxon>Ascomycota</taxon>
        <taxon>Pezizomycotina</taxon>
        <taxon>Geoglossomycetes</taxon>
        <taxon>Geoglossales</taxon>
        <taxon>Geoglossaceae</taxon>
        <taxon>Trichoglossum</taxon>
    </lineage>
</organism>
<dbReference type="InterPro" id="IPR029058">
    <property type="entry name" value="AB_hydrolase_fold"/>
</dbReference>
<feature type="region of interest" description="Disordered" evidence="1">
    <location>
        <begin position="607"/>
        <end position="633"/>
    </location>
</feature>